<gene>
    <name evidence="2" type="ORF">GCM10012278_08100</name>
</gene>
<evidence type="ECO:0000256" key="1">
    <source>
        <dbReference type="SAM" id="Phobius"/>
    </source>
</evidence>
<protein>
    <submittedName>
        <fullName evidence="2">Uncharacterized protein</fullName>
    </submittedName>
</protein>
<evidence type="ECO:0000313" key="2">
    <source>
        <dbReference type="EMBL" id="GGP02123.1"/>
    </source>
</evidence>
<comment type="caution">
    <text evidence="2">The sequence shown here is derived from an EMBL/GenBank/DDBJ whole genome shotgun (WGS) entry which is preliminary data.</text>
</comment>
<accession>A0A918E248</accession>
<keyword evidence="1" id="KW-0472">Membrane</keyword>
<dbReference type="AlphaFoldDB" id="A0A918E248"/>
<evidence type="ECO:0000313" key="3">
    <source>
        <dbReference type="Proteomes" id="UP000660745"/>
    </source>
</evidence>
<keyword evidence="3" id="KW-1185">Reference proteome</keyword>
<reference evidence="2" key="1">
    <citation type="journal article" date="2014" name="Int. J. Syst. Evol. Microbiol.">
        <title>Complete genome sequence of Corynebacterium casei LMG S-19264T (=DSM 44701T), isolated from a smear-ripened cheese.</title>
        <authorList>
            <consortium name="US DOE Joint Genome Institute (JGI-PGF)"/>
            <person name="Walter F."/>
            <person name="Albersmeier A."/>
            <person name="Kalinowski J."/>
            <person name="Ruckert C."/>
        </authorList>
    </citation>
    <scope>NUCLEOTIDE SEQUENCE</scope>
    <source>
        <strain evidence="2">CGMCC 4.7430</strain>
    </source>
</reference>
<proteinExistence type="predicted"/>
<organism evidence="2 3">
    <name type="scientific">Nonomuraea glycinis</name>
    <dbReference type="NCBI Taxonomy" id="2047744"/>
    <lineage>
        <taxon>Bacteria</taxon>
        <taxon>Bacillati</taxon>
        <taxon>Actinomycetota</taxon>
        <taxon>Actinomycetes</taxon>
        <taxon>Streptosporangiales</taxon>
        <taxon>Streptosporangiaceae</taxon>
        <taxon>Nonomuraea</taxon>
    </lineage>
</organism>
<dbReference type="Proteomes" id="UP000660745">
    <property type="component" value="Unassembled WGS sequence"/>
</dbReference>
<keyword evidence="1" id="KW-1133">Transmembrane helix</keyword>
<dbReference type="EMBL" id="BMNK01000001">
    <property type="protein sequence ID" value="GGP02123.1"/>
    <property type="molecule type" value="Genomic_DNA"/>
</dbReference>
<sequence length="86" mass="9725">MKPFARIAWEIWYGSYQSGVVATWLISLISYILSVARWGLAGAEAIVKLRAVNSKDDLEVHWALHLARERDRNQQACNQPRCALAA</sequence>
<name>A0A918E248_9ACTN</name>
<reference evidence="2" key="2">
    <citation type="submission" date="2020-09" db="EMBL/GenBank/DDBJ databases">
        <authorList>
            <person name="Sun Q."/>
            <person name="Zhou Y."/>
        </authorList>
    </citation>
    <scope>NUCLEOTIDE SEQUENCE</scope>
    <source>
        <strain evidence="2">CGMCC 4.7430</strain>
    </source>
</reference>
<keyword evidence="1" id="KW-0812">Transmembrane</keyword>
<feature type="transmembrane region" description="Helical" evidence="1">
    <location>
        <begin position="20"/>
        <end position="40"/>
    </location>
</feature>